<evidence type="ECO:0000313" key="2">
    <source>
        <dbReference type="EMBL" id="AOZ73244.1"/>
    </source>
</evidence>
<dbReference type="InterPro" id="IPR052509">
    <property type="entry name" value="Metal_resp_DNA-bind_regulator"/>
</dbReference>
<dbReference type="SUPFAM" id="SSF46785">
    <property type="entry name" value="Winged helix' DNA-binding domain"/>
    <property type="match status" value="1"/>
</dbReference>
<dbReference type="Gene3D" id="1.10.10.10">
    <property type="entry name" value="Winged helix-like DNA-binding domain superfamily/Winged helix DNA-binding domain"/>
    <property type="match status" value="1"/>
</dbReference>
<organism evidence="2 3">
    <name type="scientific">Boudabousia tangfeifanii</name>
    <dbReference type="NCBI Taxonomy" id="1912795"/>
    <lineage>
        <taxon>Bacteria</taxon>
        <taxon>Bacillati</taxon>
        <taxon>Actinomycetota</taxon>
        <taxon>Actinomycetes</taxon>
        <taxon>Actinomycetales</taxon>
        <taxon>Actinomycetaceae</taxon>
        <taxon>Boudabousia</taxon>
    </lineage>
</organism>
<dbReference type="STRING" id="1912795.BK816_08070"/>
<dbReference type="AlphaFoldDB" id="A0A1D9MLR7"/>
<dbReference type="PANTHER" id="PTHR33169">
    <property type="entry name" value="PADR-FAMILY TRANSCRIPTIONAL REGULATOR"/>
    <property type="match status" value="1"/>
</dbReference>
<evidence type="ECO:0000313" key="3">
    <source>
        <dbReference type="Proteomes" id="UP000176288"/>
    </source>
</evidence>
<gene>
    <name evidence="2" type="ORF">BK816_08070</name>
</gene>
<dbReference type="EMBL" id="CP017812">
    <property type="protein sequence ID" value="AOZ73244.1"/>
    <property type="molecule type" value="Genomic_DNA"/>
</dbReference>
<dbReference type="OrthoDB" id="122286at2"/>
<dbReference type="Pfam" id="PF03551">
    <property type="entry name" value="PadR"/>
    <property type="match status" value="1"/>
</dbReference>
<dbReference type="InterPro" id="IPR005149">
    <property type="entry name" value="Tscrpt_reg_PadR_N"/>
</dbReference>
<dbReference type="Proteomes" id="UP000176288">
    <property type="component" value="Chromosome"/>
</dbReference>
<dbReference type="KEGG" id="avu:BK816_08070"/>
<name>A0A1D9MLR7_9ACTO</name>
<dbReference type="PANTHER" id="PTHR33169:SF14">
    <property type="entry name" value="TRANSCRIPTIONAL REGULATOR RV3488"/>
    <property type="match status" value="1"/>
</dbReference>
<evidence type="ECO:0000259" key="1">
    <source>
        <dbReference type="Pfam" id="PF03551"/>
    </source>
</evidence>
<dbReference type="InterPro" id="IPR036388">
    <property type="entry name" value="WH-like_DNA-bd_sf"/>
</dbReference>
<dbReference type="RefSeq" id="WP_071164707.1">
    <property type="nucleotide sequence ID" value="NZ_CP017812.1"/>
</dbReference>
<dbReference type="InterPro" id="IPR036390">
    <property type="entry name" value="WH_DNA-bd_sf"/>
</dbReference>
<sequence>MGKQQPSVSFPTEWLRGMTSLAVLAVLASGPSYGYAISTALAQAGLGQIKGGTLYPILTRLEADGFLASTWEHGPSGPGRKIFSLTELGESHLRDLQSQWRIFATNLDQLITQGGDSEQAKEA</sequence>
<keyword evidence="3" id="KW-1185">Reference proteome</keyword>
<accession>A0A1D9MLR7</accession>
<feature type="domain" description="Transcription regulator PadR N-terminal" evidence="1">
    <location>
        <begin position="23"/>
        <end position="94"/>
    </location>
</feature>
<proteinExistence type="predicted"/>
<protein>
    <recommendedName>
        <fullName evidence="1">Transcription regulator PadR N-terminal domain-containing protein</fullName>
    </recommendedName>
</protein>
<reference evidence="2 3" key="1">
    <citation type="submission" date="2016-10" db="EMBL/GenBank/DDBJ databases">
        <title>Actinomyces aegypiusis sp. nov., isolated from the Aegypius monachus in Qinghai Tibet Plateau China.</title>
        <authorList>
            <person name="Wang Y."/>
        </authorList>
    </citation>
    <scope>NUCLEOTIDE SEQUENCE [LARGE SCALE GENOMIC DNA]</scope>
    <source>
        <strain evidence="2 3">VUL4_3</strain>
    </source>
</reference>